<sequence>MSFNSKQELYGFLKNYAKQRGFGISKKSVKKEDDGQKRYYSLTCNKYGKRRTVATSCIFNSRPSIKTGCKAKINVRVNNEGTFTIFGVSLEHNYALSPNKSRFFRCNKAMDSHVKKRLEVNDEVGISLSRFNKPKKTQIWVCKSLKVLIPRRPVLQPVDLRDKIWLCPDNTSDAEAFLAFADEEEPVINEALVFDDLADATHFGSSGDRIEVGYTEAEVGLEKDVHHNAVAKLEDLQWKNGTEEENQWQKEQRQLRDVIGFRWIRVMLLRERRGETPERMKGKERL</sequence>
<keyword evidence="3" id="KW-1185">Reference proteome</keyword>
<comment type="caution">
    <text evidence="2">The sequence shown here is derived from an EMBL/GenBank/DDBJ whole genome shotgun (WGS) entry which is preliminary data.</text>
</comment>
<proteinExistence type="predicted"/>
<evidence type="ECO:0000259" key="1">
    <source>
        <dbReference type="Pfam" id="PF03101"/>
    </source>
</evidence>
<dbReference type="AlphaFoldDB" id="A0AAV5M0Q7"/>
<feature type="domain" description="FAR1" evidence="1">
    <location>
        <begin position="12"/>
        <end position="97"/>
    </location>
</feature>
<gene>
    <name evidence="2" type="ORF">SLEP1_g49644</name>
</gene>
<dbReference type="InterPro" id="IPR004330">
    <property type="entry name" value="FAR1_DNA_bnd_dom"/>
</dbReference>
<dbReference type="PANTHER" id="PTHR46328">
    <property type="entry name" value="FAR-RED IMPAIRED RESPONSIVE (FAR1) FAMILY PROTEIN-RELATED"/>
    <property type="match status" value="1"/>
</dbReference>
<name>A0AAV5M0Q7_9ROSI</name>
<protein>
    <recommendedName>
        <fullName evidence="1">FAR1 domain-containing protein</fullName>
    </recommendedName>
</protein>
<dbReference type="Pfam" id="PF03101">
    <property type="entry name" value="FAR1"/>
    <property type="match status" value="1"/>
</dbReference>
<evidence type="ECO:0000313" key="2">
    <source>
        <dbReference type="EMBL" id="GKV42207.1"/>
    </source>
</evidence>
<organism evidence="2 3">
    <name type="scientific">Rubroshorea leprosula</name>
    <dbReference type="NCBI Taxonomy" id="152421"/>
    <lineage>
        <taxon>Eukaryota</taxon>
        <taxon>Viridiplantae</taxon>
        <taxon>Streptophyta</taxon>
        <taxon>Embryophyta</taxon>
        <taxon>Tracheophyta</taxon>
        <taxon>Spermatophyta</taxon>
        <taxon>Magnoliopsida</taxon>
        <taxon>eudicotyledons</taxon>
        <taxon>Gunneridae</taxon>
        <taxon>Pentapetalae</taxon>
        <taxon>rosids</taxon>
        <taxon>malvids</taxon>
        <taxon>Malvales</taxon>
        <taxon>Dipterocarpaceae</taxon>
        <taxon>Rubroshorea</taxon>
    </lineage>
</organism>
<dbReference type="Proteomes" id="UP001054252">
    <property type="component" value="Unassembled WGS sequence"/>
</dbReference>
<accession>A0AAV5M0Q7</accession>
<evidence type="ECO:0000313" key="3">
    <source>
        <dbReference type="Proteomes" id="UP001054252"/>
    </source>
</evidence>
<dbReference type="EMBL" id="BPVZ01000156">
    <property type="protein sequence ID" value="GKV42207.1"/>
    <property type="molecule type" value="Genomic_DNA"/>
</dbReference>
<dbReference type="PANTHER" id="PTHR46328:SF35">
    <property type="entry name" value="PROTEIN FAR1-RELATED SEQUENCE 5-LIKE"/>
    <property type="match status" value="1"/>
</dbReference>
<reference evidence="2 3" key="1">
    <citation type="journal article" date="2021" name="Commun. Biol.">
        <title>The genome of Shorea leprosula (Dipterocarpaceae) highlights the ecological relevance of drought in aseasonal tropical rainforests.</title>
        <authorList>
            <person name="Ng K.K.S."/>
            <person name="Kobayashi M.J."/>
            <person name="Fawcett J.A."/>
            <person name="Hatakeyama M."/>
            <person name="Paape T."/>
            <person name="Ng C.H."/>
            <person name="Ang C.C."/>
            <person name="Tnah L.H."/>
            <person name="Lee C.T."/>
            <person name="Nishiyama T."/>
            <person name="Sese J."/>
            <person name="O'Brien M.J."/>
            <person name="Copetti D."/>
            <person name="Mohd Noor M.I."/>
            <person name="Ong R.C."/>
            <person name="Putra M."/>
            <person name="Sireger I.Z."/>
            <person name="Indrioko S."/>
            <person name="Kosugi Y."/>
            <person name="Izuno A."/>
            <person name="Isagi Y."/>
            <person name="Lee S.L."/>
            <person name="Shimizu K.K."/>
        </authorList>
    </citation>
    <scope>NUCLEOTIDE SEQUENCE [LARGE SCALE GENOMIC DNA]</scope>
    <source>
        <strain evidence="2">214</strain>
    </source>
</reference>